<gene>
    <name evidence="1" type="ORF">SDC9_54852</name>
</gene>
<organism evidence="1">
    <name type="scientific">bioreactor metagenome</name>
    <dbReference type="NCBI Taxonomy" id="1076179"/>
    <lineage>
        <taxon>unclassified sequences</taxon>
        <taxon>metagenomes</taxon>
        <taxon>ecological metagenomes</taxon>
    </lineage>
</organism>
<reference evidence="1" key="1">
    <citation type="submission" date="2019-08" db="EMBL/GenBank/DDBJ databases">
        <authorList>
            <person name="Kucharzyk K."/>
            <person name="Murdoch R.W."/>
            <person name="Higgins S."/>
            <person name="Loffler F."/>
        </authorList>
    </citation>
    <scope>NUCLEOTIDE SEQUENCE</scope>
</reference>
<comment type="caution">
    <text evidence="1">The sequence shown here is derived from an EMBL/GenBank/DDBJ whole genome shotgun (WGS) entry which is preliminary data.</text>
</comment>
<name>A0A644WXK8_9ZZZZ</name>
<evidence type="ECO:0000313" key="1">
    <source>
        <dbReference type="EMBL" id="MPM08539.1"/>
    </source>
</evidence>
<protein>
    <submittedName>
        <fullName evidence="1">Uncharacterized protein</fullName>
    </submittedName>
</protein>
<proteinExistence type="predicted"/>
<sequence length="104" mass="12041">MKKFISTFLISLCLSFFIFTQSVYAINIFNEGVYQVSDFNLSPENKYIVQNISEDQSIYLQVFDENQIILQSIRLPPKSDKFNLTTLLPDYRIVIVGKGNVYIS</sequence>
<dbReference type="AlphaFoldDB" id="A0A644WXK8"/>
<accession>A0A644WXK8</accession>
<dbReference type="EMBL" id="VSSQ01001461">
    <property type="protein sequence ID" value="MPM08539.1"/>
    <property type="molecule type" value="Genomic_DNA"/>
</dbReference>